<proteinExistence type="inferred from homology"/>
<reference evidence="13 14" key="1">
    <citation type="submission" date="2008-09" db="EMBL/GenBank/DDBJ databases">
        <authorList>
            <person name="Fulton L."/>
            <person name="Clifton S."/>
            <person name="Fulton B."/>
            <person name="Xu J."/>
            <person name="Minx P."/>
            <person name="Pepin K.H."/>
            <person name="Johnson M."/>
            <person name="Thiruvilangam P."/>
            <person name="Bhonagiri V."/>
            <person name="Nash W.E."/>
            <person name="Mardis E.R."/>
            <person name="Wilson R.K."/>
        </authorList>
    </citation>
    <scope>NUCLEOTIDE SEQUENCE [LARGE SCALE GENOMIC DNA]</scope>
    <source>
        <strain evidence="13 14">DSM 7454</strain>
    </source>
</reference>
<keyword evidence="7" id="KW-0067">ATP-binding</keyword>
<evidence type="ECO:0000256" key="10">
    <source>
        <dbReference type="ARBA" id="ARBA00031900"/>
    </source>
</evidence>
<dbReference type="CDD" id="cd01667">
    <property type="entry name" value="TGS_ThrRS"/>
    <property type="match status" value="1"/>
</dbReference>
<dbReference type="SUPFAM" id="SSF81271">
    <property type="entry name" value="TGS-like"/>
    <property type="match status" value="1"/>
</dbReference>
<keyword evidence="5" id="KW-0547">Nucleotide-binding</keyword>
<dbReference type="Pfam" id="PF02824">
    <property type="entry name" value="TGS"/>
    <property type="match status" value="1"/>
</dbReference>
<dbReference type="InterPro" id="IPR012947">
    <property type="entry name" value="tRNA_SAD"/>
</dbReference>
<dbReference type="SUPFAM" id="SSF55186">
    <property type="entry name" value="ThrRS/AlaRS common domain"/>
    <property type="match status" value="1"/>
</dbReference>
<dbReference type="STRING" id="561177.ANHYDRO_01046"/>
<dbReference type="PROSITE" id="PS51880">
    <property type="entry name" value="TGS"/>
    <property type="match status" value="1"/>
</dbReference>
<evidence type="ECO:0000313" key="14">
    <source>
        <dbReference type="Proteomes" id="UP000005451"/>
    </source>
</evidence>
<dbReference type="GO" id="GO:0004829">
    <property type="term" value="F:threonine-tRNA ligase activity"/>
    <property type="evidence" value="ECO:0007669"/>
    <property type="project" value="UniProtKB-EC"/>
</dbReference>
<evidence type="ECO:0000313" key="13">
    <source>
        <dbReference type="EMBL" id="EEB36100.1"/>
    </source>
</evidence>
<dbReference type="EMBL" id="ABXA01000027">
    <property type="protein sequence ID" value="EEB36100.1"/>
    <property type="molecule type" value="Genomic_DNA"/>
</dbReference>
<comment type="caution">
    <text evidence="13">The sequence shown here is derived from an EMBL/GenBank/DDBJ whole genome shotgun (WGS) entry which is preliminary data.</text>
</comment>
<dbReference type="FunFam" id="3.30.54.20:FF:000002">
    <property type="entry name" value="Threonine--tRNA ligase"/>
    <property type="match status" value="1"/>
</dbReference>
<evidence type="ECO:0000256" key="1">
    <source>
        <dbReference type="ARBA" id="ARBA00008226"/>
    </source>
</evidence>
<comment type="similarity">
    <text evidence="1">Belongs to the class-II aminoacyl-tRNA synthetase family.</text>
</comment>
<dbReference type="InterPro" id="IPR018163">
    <property type="entry name" value="Thr/Ala-tRNA-synth_IIc_edit"/>
</dbReference>
<dbReference type="InterPro" id="IPR012675">
    <property type="entry name" value="Beta-grasp_dom_sf"/>
</dbReference>
<dbReference type="GO" id="GO:0046872">
    <property type="term" value="F:metal ion binding"/>
    <property type="evidence" value="ECO:0007669"/>
    <property type="project" value="UniProtKB-KW"/>
</dbReference>
<evidence type="ECO:0000256" key="7">
    <source>
        <dbReference type="ARBA" id="ARBA00022840"/>
    </source>
</evidence>
<keyword evidence="9" id="KW-0030">Aminoacyl-tRNA synthetase</keyword>
<sequence length="230" mass="26325">MMIKIKLPDESVKEYEKGVSVGDVTKDISEGLFRSAVGAVVNGKVMGYAEPINEDSDFKVVKFEDKEGKEIFWHTSSHLMAAAIKEMWPEAKFAIGPAIDNGFYYDIDLEHRFVPEDLPKIEAKMKEIAKKDLKMVRKEISRAEALEYFKKENQEYKVELIEDLPEDELITLYEMGDNVFVDLCKGPHLLSTKSIKAVKLNSIAGAYWRGDSDRKMLQRIYGISFEKKNN</sequence>
<dbReference type="Proteomes" id="UP000005451">
    <property type="component" value="Unassembled WGS sequence"/>
</dbReference>
<dbReference type="Gene3D" id="3.10.20.30">
    <property type="match status" value="1"/>
</dbReference>
<comment type="catalytic activity">
    <reaction evidence="11">
        <text>tRNA(Thr) + L-threonine + ATP = L-threonyl-tRNA(Thr) + AMP + diphosphate + H(+)</text>
        <dbReference type="Rhea" id="RHEA:24624"/>
        <dbReference type="Rhea" id="RHEA-COMP:9670"/>
        <dbReference type="Rhea" id="RHEA-COMP:9704"/>
        <dbReference type="ChEBI" id="CHEBI:15378"/>
        <dbReference type="ChEBI" id="CHEBI:30616"/>
        <dbReference type="ChEBI" id="CHEBI:33019"/>
        <dbReference type="ChEBI" id="CHEBI:57926"/>
        <dbReference type="ChEBI" id="CHEBI:78442"/>
        <dbReference type="ChEBI" id="CHEBI:78534"/>
        <dbReference type="ChEBI" id="CHEBI:456215"/>
        <dbReference type="EC" id="6.1.1.3"/>
    </reaction>
</comment>
<dbReference type="GO" id="GO:0005524">
    <property type="term" value="F:ATP binding"/>
    <property type="evidence" value="ECO:0007669"/>
    <property type="project" value="UniProtKB-KW"/>
</dbReference>
<feature type="domain" description="TGS" evidence="12">
    <location>
        <begin position="1"/>
        <end position="62"/>
    </location>
</feature>
<evidence type="ECO:0000256" key="8">
    <source>
        <dbReference type="ARBA" id="ARBA00022917"/>
    </source>
</evidence>
<evidence type="ECO:0000256" key="3">
    <source>
        <dbReference type="ARBA" id="ARBA00022598"/>
    </source>
</evidence>
<dbReference type="InterPro" id="IPR004095">
    <property type="entry name" value="TGS"/>
</dbReference>
<evidence type="ECO:0000256" key="4">
    <source>
        <dbReference type="ARBA" id="ARBA00022723"/>
    </source>
</evidence>
<dbReference type="Gene3D" id="3.30.980.10">
    <property type="entry name" value="Threonyl-trna Synthetase, Chain A, domain 2"/>
    <property type="match status" value="1"/>
</dbReference>
<dbReference type="EC" id="6.1.1.3" evidence="2"/>
<dbReference type="FunFam" id="3.30.980.10:FF:000005">
    <property type="entry name" value="Threonyl-tRNA synthetase, mitochondrial"/>
    <property type="match status" value="1"/>
</dbReference>
<evidence type="ECO:0000256" key="11">
    <source>
        <dbReference type="ARBA" id="ARBA00049515"/>
    </source>
</evidence>
<dbReference type="GO" id="GO:0006435">
    <property type="term" value="P:threonyl-tRNA aminoacylation"/>
    <property type="evidence" value="ECO:0007669"/>
    <property type="project" value="TreeGrafter"/>
</dbReference>
<name>B6W8Z5_9FIRM</name>
<dbReference type="Gene3D" id="3.30.54.20">
    <property type="match status" value="1"/>
</dbReference>
<evidence type="ECO:0000256" key="9">
    <source>
        <dbReference type="ARBA" id="ARBA00023146"/>
    </source>
</evidence>
<dbReference type="PANTHER" id="PTHR11451">
    <property type="entry name" value="THREONINE-TRNA LIGASE"/>
    <property type="match status" value="1"/>
</dbReference>
<accession>B6W8Z5</accession>
<evidence type="ECO:0000256" key="5">
    <source>
        <dbReference type="ARBA" id="ARBA00022741"/>
    </source>
</evidence>
<organism evidence="13 14">
    <name type="scientific">Anaerococcus hydrogenalis DSM 7454</name>
    <dbReference type="NCBI Taxonomy" id="561177"/>
    <lineage>
        <taxon>Bacteria</taxon>
        <taxon>Bacillati</taxon>
        <taxon>Bacillota</taxon>
        <taxon>Tissierellia</taxon>
        <taxon>Tissierellales</taxon>
        <taxon>Peptoniphilaceae</taxon>
        <taxon>Anaerococcus</taxon>
    </lineage>
</organism>
<gene>
    <name evidence="13" type="primary">thrS</name>
    <name evidence="13" type="ORF">ANHYDRO_01046</name>
</gene>
<keyword evidence="4" id="KW-0479">Metal-binding</keyword>
<evidence type="ECO:0000259" key="12">
    <source>
        <dbReference type="PROSITE" id="PS51880"/>
    </source>
</evidence>
<dbReference type="Pfam" id="PF07973">
    <property type="entry name" value="tRNA_SAD"/>
    <property type="match status" value="1"/>
</dbReference>
<dbReference type="AlphaFoldDB" id="B6W8Z5"/>
<dbReference type="InterPro" id="IPR012676">
    <property type="entry name" value="TGS-like"/>
</dbReference>
<reference evidence="13 14" key="2">
    <citation type="submission" date="2008-10" db="EMBL/GenBank/DDBJ databases">
        <title>Draft genome sequence of Anaerococcus hydrogenalis (DSM 7454).</title>
        <authorList>
            <person name="Sudarsanam P."/>
            <person name="Ley R."/>
            <person name="Guruge J."/>
            <person name="Turnbaugh P.J."/>
            <person name="Mahowald M."/>
            <person name="Liep D."/>
            <person name="Gordon J."/>
        </authorList>
    </citation>
    <scope>NUCLEOTIDE SEQUENCE [LARGE SCALE GENOMIC DNA]</scope>
    <source>
        <strain evidence="13 14">DSM 7454</strain>
    </source>
</reference>
<protein>
    <recommendedName>
        <fullName evidence="2">threonine--tRNA ligase</fullName>
        <ecNumber evidence="2">6.1.1.3</ecNumber>
    </recommendedName>
    <alternativeName>
        <fullName evidence="10">Threonyl-tRNA synthetase</fullName>
    </alternativeName>
</protein>
<evidence type="ECO:0000256" key="6">
    <source>
        <dbReference type="ARBA" id="ARBA00022833"/>
    </source>
</evidence>
<keyword evidence="8" id="KW-0648">Protein biosynthesis</keyword>
<keyword evidence="6" id="KW-0862">Zinc</keyword>
<dbReference type="eggNOG" id="COG0441">
    <property type="taxonomic scope" value="Bacteria"/>
</dbReference>
<evidence type="ECO:0000256" key="2">
    <source>
        <dbReference type="ARBA" id="ARBA00013163"/>
    </source>
</evidence>
<keyword evidence="3 13" id="KW-0436">Ligase</keyword>
<dbReference type="PANTHER" id="PTHR11451:SF44">
    <property type="entry name" value="THREONINE--TRNA LIGASE, CHLOROPLASTIC_MITOCHONDRIAL 2"/>
    <property type="match status" value="1"/>
</dbReference>
<dbReference type="SMART" id="SM00863">
    <property type="entry name" value="tRNA_SAD"/>
    <property type="match status" value="1"/>
</dbReference>